<gene>
    <name evidence="2" type="ORF">PCOR1329_LOCUS18565</name>
</gene>
<feature type="region of interest" description="Disordered" evidence="1">
    <location>
        <begin position="43"/>
        <end position="83"/>
    </location>
</feature>
<name>A0ABN9RBE1_9DINO</name>
<evidence type="ECO:0000256" key="1">
    <source>
        <dbReference type="SAM" id="MobiDB-lite"/>
    </source>
</evidence>
<evidence type="ECO:0000313" key="2">
    <source>
        <dbReference type="EMBL" id="CAK0815159.1"/>
    </source>
</evidence>
<accession>A0ABN9RBE1</accession>
<keyword evidence="3" id="KW-1185">Reference proteome</keyword>
<sequence length="210" mass="22556">RRSAEENTALRFAADSADILRQCGLDAQAESLQEVYPDEPTKVNSAIKIANRDPTPRRRREHDVDSEDLLSPQVKKPDSQELAPAACDSDFSLNNEAAPPVPSPAELRARAASLLRGAQRSGSLRAALGQAASGAQVTEEAPASSQMCQASGIFGLPTCWPPGPCPVGRRRARWGGGSLRSFRRPILRIAVGWPSGCLQCGELRERGLFS</sequence>
<feature type="non-terminal residue" evidence="2">
    <location>
        <position position="1"/>
    </location>
</feature>
<protein>
    <submittedName>
        <fullName evidence="2">Uncharacterized protein</fullName>
    </submittedName>
</protein>
<organism evidence="2 3">
    <name type="scientific">Prorocentrum cordatum</name>
    <dbReference type="NCBI Taxonomy" id="2364126"/>
    <lineage>
        <taxon>Eukaryota</taxon>
        <taxon>Sar</taxon>
        <taxon>Alveolata</taxon>
        <taxon>Dinophyceae</taxon>
        <taxon>Prorocentrales</taxon>
        <taxon>Prorocentraceae</taxon>
        <taxon>Prorocentrum</taxon>
    </lineage>
</organism>
<comment type="caution">
    <text evidence="2">The sequence shown here is derived from an EMBL/GenBank/DDBJ whole genome shotgun (WGS) entry which is preliminary data.</text>
</comment>
<reference evidence="2" key="1">
    <citation type="submission" date="2023-10" db="EMBL/GenBank/DDBJ databases">
        <authorList>
            <person name="Chen Y."/>
            <person name="Shah S."/>
            <person name="Dougan E. K."/>
            <person name="Thang M."/>
            <person name="Chan C."/>
        </authorList>
    </citation>
    <scope>NUCLEOTIDE SEQUENCE [LARGE SCALE GENOMIC DNA]</scope>
</reference>
<evidence type="ECO:0000313" key="3">
    <source>
        <dbReference type="Proteomes" id="UP001189429"/>
    </source>
</evidence>
<dbReference type="EMBL" id="CAUYUJ010005849">
    <property type="protein sequence ID" value="CAK0815159.1"/>
    <property type="molecule type" value="Genomic_DNA"/>
</dbReference>
<proteinExistence type="predicted"/>
<dbReference type="Proteomes" id="UP001189429">
    <property type="component" value="Unassembled WGS sequence"/>
</dbReference>